<dbReference type="GO" id="GO:0005634">
    <property type="term" value="C:nucleus"/>
    <property type="evidence" value="ECO:0007669"/>
    <property type="project" value="UniProtKB-SubCell"/>
</dbReference>
<dbReference type="InterPro" id="IPR029000">
    <property type="entry name" value="Cyclophilin-like_dom_sf"/>
</dbReference>
<evidence type="ECO:0000256" key="7">
    <source>
        <dbReference type="ARBA" id="ARBA00023235"/>
    </source>
</evidence>
<dbReference type="Pfam" id="PF00160">
    <property type="entry name" value="Pro_isomerase"/>
    <property type="match status" value="1"/>
</dbReference>
<dbReference type="InterPro" id="IPR035542">
    <property type="entry name" value="CRIP"/>
</dbReference>
<feature type="domain" description="PPIase cyclophilin-type" evidence="11">
    <location>
        <begin position="10"/>
        <end position="173"/>
    </location>
</feature>
<evidence type="ECO:0000313" key="13">
    <source>
        <dbReference type="EMBL" id="ODV81628.1"/>
    </source>
</evidence>
<dbReference type="GO" id="GO:0006357">
    <property type="term" value="P:regulation of transcription by RNA polymerase II"/>
    <property type="evidence" value="ECO:0007669"/>
    <property type="project" value="EnsemblFungi"/>
</dbReference>
<dbReference type="Gene3D" id="2.40.100.10">
    <property type="entry name" value="Cyclophilin-like"/>
    <property type="match status" value="1"/>
</dbReference>
<dbReference type="InterPro" id="IPR000504">
    <property type="entry name" value="RRM_dom"/>
</dbReference>
<dbReference type="SMART" id="SM00360">
    <property type="entry name" value="RRM"/>
    <property type="match status" value="1"/>
</dbReference>
<dbReference type="PROSITE" id="PS50102">
    <property type="entry name" value="RRM"/>
    <property type="match status" value="1"/>
</dbReference>
<dbReference type="GeneID" id="30980567"/>
<keyword evidence="8 10" id="KW-0539">Nucleus</keyword>
<dbReference type="PANTHER" id="PTHR45843">
    <property type="entry name" value="PEPTIDYL-PROLYL CIS-TRANS ISOMERASE-LIKE 4"/>
    <property type="match status" value="1"/>
</dbReference>
<comment type="similarity">
    <text evidence="4 10">Belongs to the cyclophilin-type PPIase family. PPIL4 subfamily.</text>
</comment>
<evidence type="ECO:0000256" key="3">
    <source>
        <dbReference type="ARBA" id="ARBA00004123"/>
    </source>
</evidence>
<accession>A0A1E4SQ52</accession>
<evidence type="ECO:0000256" key="5">
    <source>
        <dbReference type="ARBA" id="ARBA00022884"/>
    </source>
</evidence>
<evidence type="ECO:0000256" key="8">
    <source>
        <dbReference type="ARBA" id="ARBA00023242"/>
    </source>
</evidence>
<comment type="function">
    <text evidence="2 10">PPIases accelerate the folding of proteins. It catalyzes the cis-trans isomerization of proline imidic peptide bonds in oligopeptides.</text>
</comment>
<dbReference type="GO" id="GO:0000785">
    <property type="term" value="C:chromatin"/>
    <property type="evidence" value="ECO:0007669"/>
    <property type="project" value="EnsemblFungi"/>
</dbReference>
<comment type="subcellular location">
    <subcellularLocation>
        <location evidence="3 10">Nucleus</location>
    </subcellularLocation>
</comment>
<evidence type="ECO:0000256" key="10">
    <source>
        <dbReference type="RuleBase" id="RU365081"/>
    </source>
</evidence>
<evidence type="ECO:0000256" key="1">
    <source>
        <dbReference type="ARBA" id="ARBA00000971"/>
    </source>
</evidence>
<gene>
    <name evidence="13" type="ORF">CANTADRAFT_19251</name>
</gene>
<dbReference type="RefSeq" id="XP_020066750.1">
    <property type="nucleotide sequence ID" value="XM_020206430.1"/>
</dbReference>
<dbReference type="InterPro" id="IPR002130">
    <property type="entry name" value="Cyclophilin-type_PPIase_dom"/>
</dbReference>
<comment type="catalytic activity">
    <reaction evidence="1 10">
        <text>[protein]-peptidylproline (omega=180) = [protein]-peptidylproline (omega=0)</text>
        <dbReference type="Rhea" id="RHEA:16237"/>
        <dbReference type="Rhea" id="RHEA-COMP:10747"/>
        <dbReference type="Rhea" id="RHEA-COMP:10748"/>
        <dbReference type="ChEBI" id="CHEBI:83833"/>
        <dbReference type="ChEBI" id="CHEBI:83834"/>
        <dbReference type="EC" id="5.2.1.8"/>
    </reaction>
</comment>
<evidence type="ECO:0000256" key="6">
    <source>
        <dbReference type="ARBA" id="ARBA00023110"/>
    </source>
</evidence>
<evidence type="ECO:0000313" key="14">
    <source>
        <dbReference type="Proteomes" id="UP000094285"/>
    </source>
</evidence>
<organism evidence="13 14">
    <name type="scientific">Suhomyces tanzawaensis NRRL Y-17324</name>
    <dbReference type="NCBI Taxonomy" id="984487"/>
    <lineage>
        <taxon>Eukaryota</taxon>
        <taxon>Fungi</taxon>
        <taxon>Dikarya</taxon>
        <taxon>Ascomycota</taxon>
        <taxon>Saccharomycotina</taxon>
        <taxon>Pichiomycetes</taxon>
        <taxon>Debaryomycetaceae</taxon>
        <taxon>Suhomyces</taxon>
    </lineage>
</organism>
<keyword evidence="14" id="KW-1185">Reference proteome</keyword>
<evidence type="ECO:0000259" key="11">
    <source>
        <dbReference type="PROSITE" id="PS50072"/>
    </source>
</evidence>
<keyword evidence="7 10" id="KW-0413">Isomerase</keyword>
<dbReference type="EMBL" id="KV453909">
    <property type="protein sequence ID" value="ODV81628.1"/>
    <property type="molecule type" value="Genomic_DNA"/>
</dbReference>
<evidence type="ECO:0000259" key="12">
    <source>
        <dbReference type="PROSITE" id="PS50102"/>
    </source>
</evidence>
<sequence>MSILLETTEGNIVIDLDYKNHPTLSWNFLRLCQLNHYFFSPFYGLHKDHLVSCGLPNYPLETENYAACHYVCPEPGISKEDNIEVIVPVVEDDHLTHDMGKVSFVASKHLDKTVVGSEFTISLTSKILDIDTSHHIPFAVVVEGFDTLQTINIAAVDTSGRFVNDIRITHVHTIHDPFRKTIGLDQAIRVAVPTALQIENSRFSRSETAGEDSSTVQALSLELIGDLHHYKAKPSPTTLFVARLNPITTEDSLSVIFGRFGQVVRSTIIKNFAFVELESEKQVEEAYNALHGGCVIDGYEVVVDFSQSVRGRR</sequence>
<dbReference type="GO" id="GO:0003755">
    <property type="term" value="F:peptidyl-prolyl cis-trans isomerase activity"/>
    <property type="evidence" value="ECO:0007669"/>
    <property type="project" value="UniProtKB-UniRule"/>
</dbReference>
<feature type="domain" description="RRM" evidence="12">
    <location>
        <begin position="237"/>
        <end position="308"/>
    </location>
</feature>
<dbReference type="PANTHER" id="PTHR45843:SF1">
    <property type="entry name" value="PEPTIDYL-PROLYL CIS-TRANS ISOMERASE-LIKE 4"/>
    <property type="match status" value="1"/>
</dbReference>
<dbReference type="Pfam" id="PF00076">
    <property type="entry name" value="RRM_1"/>
    <property type="match status" value="1"/>
</dbReference>
<keyword evidence="5 9" id="KW-0694">RNA-binding</keyword>
<dbReference type="InterPro" id="IPR012677">
    <property type="entry name" value="Nucleotide-bd_a/b_plait_sf"/>
</dbReference>
<protein>
    <recommendedName>
        <fullName evidence="10">Peptidyl-prolyl cis-trans isomerase</fullName>
        <shortName evidence="10">PPIase</shortName>
        <ecNumber evidence="10">5.2.1.8</ecNumber>
    </recommendedName>
</protein>
<proteinExistence type="inferred from homology"/>
<evidence type="ECO:0000256" key="2">
    <source>
        <dbReference type="ARBA" id="ARBA00002388"/>
    </source>
</evidence>
<dbReference type="Proteomes" id="UP000094285">
    <property type="component" value="Unassembled WGS sequence"/>
</dbReference>
<dbReference type="AlphaFoldDB" id="A0A1E4SQ52"/>
<dbReference type="SUPFAM" id="SSF54928">
    <property type="entry name" value="RNA-binding domain, RBD"/>
    <property type="match status" value="1"/>
</dbReference>
<evidence type="ECO:0000256" key="4">
    <source>
        <dbReference type="ARBA" id="ARBA00010739"/>
    </source>
</evidence>
<dbReference type="EC" id="5.2.1.8" evidence="10"/>
<keyword evidence="6 10" id="KW-0697">Rotamase</keyword>
<dbReference type="SUPFAM" id="SSF50891">
    <property type="entry name" value="Cyclophilin-like"/>
    <property type="match status" value="1"/>
</dbReference>
<reference evidence="14" key="1">
    <citation type="submission" date="2016-05" db="EMBL/GenBank/DDBJ databases">
        <title>Comparative genomics of biotechnologically important yeasts.</title>
        <authorList>
            <consortium name="DOE Joint Genome Institute"/>
            <person name="Riley R."/>
            <person name="Haridas S."/>
            <person name="Wolfe K.H."/>
            <person name="Lopes M.R."/>
            <person name="Hittinger C.T."/>
            <person name="Goker M."/>
            <person name="Salamov A."/>
            <person name="Wisecaver J."/>
            <person name="Long T.M."/>
            <person name="Aerts A.L."/>
            <person name="Barry K."/>
            <person name="Choi C."/>
            <person name="Clum A."/>
            <person name="Coughlan A.Y."/>
            <person name="Deshpande S."/>
            <person name="Douglass A.P."/>
            <person name="Hanson S.J."/>
            <person name="Klenk H.-P."/>
            <person name="Labutti K."/>
            <person name="Lapidus A."/>
            <person name="Lindquist E."/>
            <person name="Lipzen A."/>
            <person name="Meier-Kolthoff J.P."/>
            <person name="Ohm R.A."/>
            <person name="Otillar R.P."/>
            <person name="Pangilinan J."/>
            <person name="Peng Y."/>
            <person name="Rokas A."/>
            <person name="Rosa C.A."/>
            <person name="Scheuner C."/>
            <person name="Sibirny A.A."/>
            <person name="Slot J.C."/>
            <person name="Stielow J.B."/>
            <person name="Sun H."/>
            <person name="Kurtzman C.P."/>
            <person name="Blackwell M."/>
            <person name="Grigoriev I.V."/>
            <person name="Jeffries T.W."/>
        </authorList>
    </citation>
    <scope>NUCLEOTIDE SEQUENCE [LARGE SCALE GENOMIC DNA]</scope>
    <source>
        <strain evidence="14">NRRL Y-17324</strain>
    </source>
</reference>
<dbReference type="GO" id="GO:0003723">
    <property type="term" value="F:RNA binding"/>
    <property type="evidence" value="ECO:0007669"/>
    <property type="project" value="UniProtKB-UniRule"/>
</dbReference>
<dbReference type="OrthoDB" id="2083at2759"/>
<dbReference type="STRING" id="984487.A0A1E4SQ52"/>
<dbReference type="PROSITE" id="PS50072">
    <property type="entry name" value="CSA_PPIASE_2"/>
    <property type="match status" value="1"/>
</dbReference>
<evidence type="ECO:0000256" key="9">
    <source>
        <dbReference type="PROSITE-ProRule" id="PRU00176"/>
    </source>
</evidence>
<dbReference type="InterPro" id="IPR035979">
    <property type="entry name" value="RBD_domain_sf"/>
</dbReference>
<name>A0A1E4SQ52_9ASCO</name>
<dbReference type="Gene3D" id="3.30.70.330">
    <property type="match status" value="1"/>
</dbReference>